<dbReference type="EMBL" id="JARAOO010000007">
    <property type="protein sequence ID" value="KAJ7961269.1"/>
    <property type="molecule type" value="Genomic_DNA"/>
</dbReference>
<dbReference type="InterPro" id="IPR000109">
    <property type="entry name" value="POT_fam"/>
</dbReference>
<keyword evidence="9" id="KW-1185">Reference proteome</keyword>
<feature type="transmembrane region" description="Helical" evidence="7">
    <location>
        <begin position="86"/>
        <end position="104"/>
    </location>
</feature>
<name>A0AAD7LNA4_QUISA</name>
<dbReference type="GO" id="GO:0016020">
    <property type="term" value="C:membrane"/>
    <property type="evidence" value="ECO:0007669"/>
    <property type="project" value="UniProtKB-SubCell"/>
</dbReference>
<dbReference type="Proteomes" id="UP001163823">
    <property type="component" value="Chromosome 7"/>
</dbReference>
<dbReference type="GO" id="GO:0022857">
    <property type="term" value="F:transmembrane transporter activity"/>
    <property type="evidence" value="ECO:0007669"/>
    <property type="project" value="InterPro"/>
</dbReference>
<feature type="transmembrane region" description="Helical" evidence="7">
    <location>
        <begin position="395"/>
        <end position="417"/>
    </location>
</feature>
<dbReference type="Gene3D" id="1.20.1250.20">
    <property type="entry name" value="MFS general substrate transporter like domains"/>
    <property type="match status" value="1"/>
</dbReference>
<dbReference type="PANTHER" id="PTHR11654">
    <property type="entry name" value="OLIGOPEPTIDE TRANSPORTER-RELATED"/>
    <property type="match status" value="1"/>
</dbReference>
<comment type="caution">
    <text evidence="8">The sequence shown here is derived from an EMBL/GenBank/DDBJ whole genome shotgun (WGS) entry which is preliminary data.</text>
</comment>
<protein>
    <submittedName>
        <fullName evidence="8">Protein NRT1/ PTR FAMILY 5.7</fullName>
    </submittedName>
</protein>
<feature type="transmembrane region" description="Helical" evidence="7">
    <location>
        <begin position="429"/>
        <end position="449"/>
    </location>
</feature>
<feature type="transmembrane region" description="Helical" evidence="7">
    <location>
        <begin position="550"/>
        <end position="568"/>
    </location>
</feature>
<keyword evidence="5 7" id="KW-0472">Membrane</keyword>
<comment type="similarity">
    <text evidence="2">Belongs to the major facilitator superfamily. Proton-dependent oligopeptide transporter (POT/PTR) (TC 2.A.17) family.</text>
</comment>
<feature type="region of interest" description="Disordered" evidence="6">
    <location>
        <begin position="580"/>
        <end position="600"/>
    </location>
</feature>
<gene>
    <name evidence="8" type="ORF">O6P43_016632</name>
</gene>
<evidence type="ECO:0000256" key="3">
    <source>
        <dbReference type="ARBA" id="ARBA00022692"/>
    </source>
</evidence>
<dbReference type="AlphaFoldDB" id="A0AAD7LNA4"/>
<evidence type="ECO:0000256" key="2">
    <source>
        <dbReference type="ARBA" id="ARBA00005982"/>
    </source>
</evidence>
<feature type="transmembrane region" description="Helical" evidence="7">
    <location>
        <begin position="222"/>
        <end position="242"/>
    </location>
</feature>
<feature type="transmembrane region" description="Helical" evidence="7">
    <location>
        <begin position="359"/>
        <end position="375"/>
    </location>
</feature>
<keyword evidence="4 7" id="KW-1133">Transmembrane helix</keyword>
<evidence type="ECO:0000256" key="1">
    <source>
        <dbReference type="ARBA" id="ARBA00004141"/>
    </source>
</evidence>
<evidence type="ECO:0000256" key="5">
    <source>
        <dbReference type="ARBA" id="ARBA00023136"/>
    </source>
</evidence>
<evidence type="ECO:0000256" key="4">
    <source>
        <dbReference type="ARBA" id="ARBA00022989"/>
    </source>
</evidence>
<feature type="transmembrane region" description="Helical" evidence="7">
    <location>
        <begin position="469"/>
        <end position="488"/>
    </location>
</feature>
<feature type="transmembrane region" description="Helical" evidence="7">
    <location>
        <begin position="44"/>
        <end position="66"/>
    </location>
</feature>
<comment type="subcellular location">
    <subcellularLocation>
        <location evidence="1">Membrane</location>
        <topology evidence="1">Multi-pass membrane protein</topology>
    </subcellularLocation>
</comment>
<proteinExistence type="inferred from homology"/>
<dbReference type="SUPFAM" id="SSF103473">
    <property type="entry name" value="MFS general substrate transporter"/>
    <property type="match status" value="1"/>
</dbReference>
<evidence type="ECO:0000256" key="6">
    <source>
        <dbReference type="SAM" id="MobiDB-lite"/>
    </source>
</evidence>
<feature type="transmembrane region" description="Helical" evidence="7">
    <location>
        <begin position="518"/>
        <end position="538"/>
    </location>
</feature>
<dbReference type="Pfam" id="PF00854">
    <property type="entry name" value="PTR2"/>
    <property type="match status" value="1"/>
</dbReference>
<accession>A0AAD7LNA4</accession>
<organism evidence="8 9">
    <name type="scientific">Quillaja saponaria</name>
    <name type="common">Soap bark tree</name>
    <dbReference type="NCBI Taxonomy" id="32244"/>
    <lineage>
        <taxon>Eukaryota</taxon>
        <taxon>Viridiplantae</taxon>
        <taxon>Streptophyta</taxon>
        <taxon>Embryophyta</taxon>
        <taxon>Tracheophyta</taxon>
        <taxon>Spermatophyta</taxon>
        <taxon>Magnoliopsida</taxon>
        <taxon>eudicotyledons</taxon>
        <taxon>Gunneridae</taxon>
        <taxon>Pentapetalae</taxon>
        <taxon>rosids</taxon>
        <taxon>fabids</taxon>
        <taxon>Fabales</taxon>
        <taxon>Quillajaceae</taxon>
        <taxon>Quillaja</taxon>
    </lineage>
</organism>
<dbReference type="InterPro" id="IPR036259">
    <property type="entry name" value="MFS_trans_sf"/>
</dbReference>
<reference evidence="8" key="1">
    <citation type="journal article" date="2023" name="Science">
        <title>Elucidation of the pathway for biosynthesis of saponin adjuvants from the soapbark tree.</title>
        <authorList>
            <person name="Reed J."/>
            <person name="Orme A."/>
            <person name="El-Demerdash A."/>
            <person name="Owen C."/>
            <person name="Martin L.B.B."/>
            <person name="Misra R.C."/>
            <person name="Kikuchi S."/>
            <person name="Rejzek M."/>
            <person name="Martin A.C."/>
            <person name="Harkess A."/>
            <person name="Leebens-Mack J."/>
            <person name="Louveau T."/>
            <person name="Stephenson M.J."/>
            <person name="Osbourn A."/>
        </authorList>
    </citation>
    <scope>NUCLEOTIDE SEQUENCE</scope>
    <source>
        <strain evidence="8">S10</strain>
    </source>
</reference>
<evidence type="ECO:0000313" key="8">
    <source>
        <dbReference type="EMBL" id="KAJ7961269.1"/>
    </source>
</evidence>
<feature type="transmembrane region" description="Helical" evidence="7">
    <location>
        <begin position="116"/>
        <end position="143"/>
    </location>
</feature>
<keyword evidence="3 7" id="KW-0812">Transmembrane</keyword>
<evidence type="ECO:0000256" key="7">
    <source>
        <dbReference type="SAM" id="Phobius"/>
    </source>
</evidence>
<evidence type="ECO:0000313" key="9">
    <source>
        <dbReference type="Proteomes" id="UP001163823"/>
    </source>
</evidence>
<sequence length="621" mass="70427">MISLIYGRKIMTFTMLFSNLLNWCRNHLIFTKADLLNCCRNHLIFTKAVLFLSGLVLSYSLAYYAVVSVLIDYLSELSDITLRQSAMAINLLDGITAVFAVILTHVSETSTGRFKIICVCAAAYVVGLALLILASECIGMFYLGTVLLAIGQSGKEPTLNAFFEDQLKHKNVISGSTEKNQESDQTNRANGQDEEKQYNIWWHTAKLVGAVIAIFGLGSSSWITTLTVSAILMGGTSLLFLLGCKCYNYEKPTGSPLGTIYRVFKAGFLRFNLKYPDSEEGYYWKNQRQDENCVYKNKRGQLQLLPHVPILFRWLNKAAIISEAEPKFPNPGRFLETSEKFGNICTVKEVREVMQLSRLLHLLLIFSAYSLVVAADNTFFVEQSSNLNPYINNGFIIKVSFMFLLKSLISTLVMFVFWWRGWTKQSITVWRIGAGMIAAVLCCITARQVELKRLHLIDEENIEGHDTETTISMSILALIPQYLLSGLMEGLAREGLAQFFYNHVPESMRTFSGPFDELVLGIGKFFSIPFVLIFKSWFGNTINDSHLDRFYLVLAILCFVLLCIYVYYSIKYGYLDDYTEEENEEPNNPEQTSEEVDNQIDQEESADVICHEEALMEPFSQ</sequence>